<feature type="region of interest" description="Disordered" evidence="1">
    <location>
        <begin position="550"/>
        <end position="600"/>
    </location>
</feature>
<dbReference type="GO" id="GO:0005634">
    <property type="term" value="C:nucleus"/>
    <property type="evidence" value="ECO:0007669"/>
    <property type="project" value="TreeGrafter"/>
</dbReference>
<sequence length="660" mass="73490">MTTGSSALVDHATITPPRKPSTRTVAQRNVYGKRKQNAPRAVLDPKSPSTTPDRPQEHSDPLEAIQTKLAKVSLVDETAHNPAPVPEVPETPTKELEDRTKCLSIEAHDESTTASSPPPQHSTRTPTKQSSNDALPTRRKGHQKMVEVRIYNKASGKTSSTTTEKDEAPSTSKQTPRKKTAKARRSSGFIRDPEANSYVQPILDEALSPLASQSIQRFSTWASCSASMFDVAKLAEGSYGEVYKLHLREESSRPVVSKSKLAKLKTYGNGVFKVVPLCAKKGPGSKKFTSIAEIASEVKMLKYLDPIPGFARFREIHVVQGRFPESFQRAWEHYKETKDDCMNPNPASKKAYPETQLWAIVEMDDAGCELEKFSWSSIFQIYDIFWGVAMALARAEEYAFFEHRDLHLGNVCIQSTRPDGTTNPPTDMEVARLSSPSGFGLGALETTIIDYSLSRADLRLGDLPDDPNGVVENASSDLDKKQIFDAVGEDEDEILLRNTYRYMRATLYTGNPSDTEKPRNVPGIWAEYAPRTNLVWLLFILKNLMKNRKPEAAQSTPAPAPQPQRKALAPCSPNRAMEKQPTKGKTNKANDQSLAGTLVKERQSKDLQTRVLQLKQTLEDRMKTVLDLLDLENGHEDMCCAADLVAYAMDSQWLAEQDFF</sequence>
<keyword evidence="3" id="KW-1185">Reference proteome</keyword>
<dbReference type="PANTHER" id="PTHR24419:SF18">
    <property type="entry name" value="SERINE_THREONINE-PROTEIN KINASE HASPIN"/>
    <property type="match status" value="1"/>
</dbReference>
<name>A0A9W9K5W1_9EURO</name>
<protein>
    <submittedName>
        <fullName evidence="2">Uncharacterized protein</fullName>
    </submittedName>
</protein>
<feature type="compositionally biased region" description="Polar residues" evidence="1">
    <location>
        <begin position="583"/>
        <end position="595"/>
    </location>
</feature>
<dbReference type="EMBL" id="JAPQKH010000006">
    <property type="protein sequence ID" value="KAJ5093317.1"/>
    <property type="molecule type" value="Genomic_DNA"/>
</dbReference>
<evidence type="ECO:0000256" key="1">
    <source>
        <dbReference type="SAM" id="MobiDB-lite"/>
    </source>
</evidence>
<dbReference type="Proteomes" id="UP001149165">
    <property type="component" value="Unassembled WGS sequence"/>
</dbReference>
<dbReference type="FunFam" id="1.10.510.10:FF:000961">
    <property type="entry name" value="Putative serine/threonine-protein kinase haspin homolog"/>
    <property type="match status" value="1"/>
</dbReference>
<comment type="caution">
    <text evidence="2">The sequence shown here is derived from an EMBL/GenBank/DDBJ whole genome shotgun (WGS) entry which is preliminary data.</text>
</comment>
<feature type="compositionally biased region" description="Polar residues" evidence="1">
    <location>
        <begin position="121"/>
        <end position="134"/>
    </location>
</feature>
<organism evidence="2 3">
    <name type="scientific">Penicillium angulare</name>
    <dbReference type="NCBI Taxonomy" id="116970"/>
    <lineage>
        <taxon>Eukaryota</taxon>
        <taxon>Fungi</taxon>
        <taxon>Dikarya</taxon>
        <taxon>Ascomycota</taxon>
        <taxon>Pezizomycotina</taxon>
        <taxon>Eurotiomycetes</taxon>
        <taxon>Eurotiomycetidae</taxon>
        <taxon>Eurotiales</taxon>
        <taxon>Aspergillaceae</taxon>
        <taxon>Penicillium</taxon>
    </lineage>
</organism>
<reference evidence="2" key="2">
    <citation type="journal article" date="2023" name="IMA Fungus">
        <title>Comparative genomic study of the Penicillium genus elucidates a diverse pangenome and 15 lateral gene transfer events.</title>
        <authorList>
            <person name="Petersen C."/>
            <person name="Sorensen T."/>
            <person name="Nielsen M.R."/>
            <person name="Sondergaard T.E."/>
            <person name="Sorensen J.L."/>
            <person name="Fitzpatrick D.A."/>
            <person name="Frisvad J.C."/>
            <person name="Nielsen K.L."/>
        </authorList>
    </citation>
    <scope>NUCLEOTIDE SEQUENCE</scope>
    <source>
        <strain evidence="2">IBT 30069</strain>
    </source>
</reference>
<feature type="compositionally biased region" description="Basic residues" evidence="1">
    <location>
        <begin position="175"/>
        <end position="185"/>
    </location>
</feature>
<gene>
    <name evidence="2" type="ORF">N7456_009178</name>
</gene>
<reference evidence="2" key="1">
    <citation type="submission" date="2022-11" db="EMBL/GenBank/DDBJ databases">
        <authorList>
            <person name="Petersen C."/>
        </authorList>
    </citation>
    <scope>NUCLEOTIDE SEQUENCE</scope>
    <source>
        <strain evidence="2">IBT 30069</strain>
    </source>
</reference>
<dbReference type="GO" id="GO:0035556">
    <property type="term" value="P:intracellular signal transduction"/>
    <property type="evidence" value="ECO:0007669"/>
    <property type="project" value="TreeGrafter"/>
</dbReference>
<dbReference type="OrthoDB" id="5327538at2759"/>
<proteinExistence type="predicted"/>
<feature type="compositionally biased region" description="Basic and acidic residues" evidence="1">
    <location>
        <begin position="92"/>
        <end position="111"/>
    </location>
</feature>
<evidence type="ECO:0000313" key="2">
    <source>
        <dbReference type="EMBL" id="KAJ5093317.1"/>
    </source>
</evidence>
<dbReference type="GO" id="GO:0072354">
    <property type="term" value="F:histone H3T3 kinase activity"/>
    <property type="evidence" value="ECO:0007669"/>
    <property type="project" value="TreeGrafter"/>
</dbReference>
<dbReference type="Pfam" id="PF12330">
    <property type="entry name" value="Haspin_kinase"/>
    <property type="match status" value="1"/>
</dbReference>
<evidence type="ECO:0000313" key="3">
    <source>
        <dbReference type="Proteomes" id="UP001149165"/>
    </source>
</evidence>
<feature type="region of interest" description="Disordered" evidence="1">
    <location>
        <begin position="74"/>
        <end position="193"/>
    </location>
</feature>
<dbReference type="InterPro" id="IPR011009">
    <property type="entry name" value="Kinase-like_dom_sf"/>
</dbReference>
<accession>A0A9W9K5W1</accession>
<dbReference type="Gene3D" id="1.10.510.10">
    <property type="entry name" value="Transferase(Phosphotransferase) domain 1"/>
    <property type="match status" value="1"/>
</dbReference>
<feature type="region of interest" description="Disordered" evidence="1">
    <location>
        <begin position="1"/>
        <end position="62"/>
    </location>
</feature>
<dbReference type="PANTHER" id="PTHR24419">
    <property type="entry name" value="INTERLEUKIN-1 RECEPTOR-ASSOCIATED KINASE"/>
    <property type="match status" value="1"/>
</dbReference>
<dbReference type="AlphaFoldDB" id="A0A9W9K5W1"/>
<dbReference type="GO" id="GO:0000278">
    <property type="term" value="P:mitotic cell cycle"/>
    <property type="evidence" value="ECO:0007669"/>
    <property type="project" value="TreeGrafter"/>
</dbReference>
<dbReference type="Gene3D" id="3.30.200.20">
    <property type="entry name" value="Phosphorylase Kinase, domain 1"/>
    <property type="match status" value="1"/>
</dbReference>
<dbReference type="SUPFAM" id="SSF56112">
    <property type="entry name" value="Protein kinase-like (PK-like)"/>
    <property type="match status" value="1"/>
</dbReference>
<dbReference type="GO" id="GO:0005737">
    <property type="term" value="C:cytoplasm"/>
    <property type="evidence" value="ECO:0007669"/>
    <property type="project" value="TreeGrafter"/>
</dbReference>